<dbReference type="Proteomes" id="UP001207930">
    <property type="component" value="Unassembled WGS sequence"/>
</dbReference>
<keyword evidence="1" id="KW-0812">Transmembrane</keyword>
<feature type="transmembrane region" description="Helical" evidence="1">
    <location>
        <begin position="94"/>
        <end position="114"/>
    </location>
</feature>
<comment type="caution">
    <text evidence="2">The sequence shown here is derived from an EMBL/GenBank/DDBJ whole genome shotgun (WGS) entry which is preliminary data.</text>
</comment>
<reference evidence="2 3" key="1">
    <citation type="submission" date="2022-10" db="EMBL/GenBank/DDBJ databases">
        <title>Luteolibacter flavescens strain MCCC 1K03193, whole genome shotgun sequencing project.</title>
        <authorList>
            <person name="Zhao G."/>
            <person name="Shen L."/>
        </authorList>
    </citation>
    <scope>NUCLEOTIDE SEQUENCE [LARGE SCALE GENOMIC DNA]</scope>
    <source>
        <strain evidence="2 3">MCCC 1K03193</strain>
    </source>
</reference>
<feature type="transmembrane region" description="Helical" evidence="1">
    <location>
        <begin position="35"/>
        <end position="55"/>
    </location>
</feature>
<evidence type="ECO:0000256" key="1">
    <source>
        <dbReference type="SAM" id="Phobius"/>
    </source>
</evidence>
<gene>
    <name evidence="2" type="ORF">OKA04_20780</name>
</gene>
<organism evidence="2 3">
    <name type="scientific">Luteolibacter flavescens</name>
    <dbReference type="NCBI Taxonomy" id="1859460"/>
    <lineage>
        <taxon>Bacteria</taxon>
        <taxon>Pseudomonadati</taxon>
        <taxon>Verrucomicrobiota</taxon>
        <taxon>Verrucomicrobiia</taxon>
        <taxon>Verrucomicrobiales</taxon>
        <taxon>Verrucomicrobiaceae</taxon>
        <taxon>Luteolibacter</taxon>
    </lineage>
</organism>
<name>A0ABT3FUC2_9BACT</name>
<sequence length="125" mass="13439">MLRYLAMAGSGLLLTISVAHGPGRGLSLVEAGNTGLGLLVTATYALILCGATIITRAPRSGMIFLLLGLVARCAMELKLSWARVWWDSEKIPELTGAIALLYLLDFIAPALLALDSRHLLRQRPI</sequence>
<keyword evidence="3" id="KW-1185">Reference proteome</keyword>
<protein>
    <submittedName>
        <fullName evidence="2">Uncharacterized protein</fullName>
    </submittedName>
</protein>
<keyword evidence="1" id="KW-0472">Membrane</keyword>
<feature type="transmembrane region" description="Helical" evidence="1">
    <location>
        <begin position="62"/>
        <end position="82"/>
    </location>
</feature>
<evidence type="ECO:0000313" key="2">
    <source>
        <dbReference type="EMBL" id="MCW1887186.1"/>
    </source>
</evidence>
<keyword evidence="1" id="KW-1133">Transmembrane helix</keyword>
<evidence type="ECO:0000313" key="3">
    <source>
        <dbReference type="Proteomes" id="UP001207930"/>
    </source>
</evidence>
<dbReference type="EMBL" id="JAPDDS010000015">
    <property type="protein sequence ID" value="MCW1887186.1"/>
    <property type="molecule type" value="Genomic_DNA"/>
</dbReference>
<proteinExistence type="predicted"/>
<accession>A0ABT3FUC2</accession>